<keyword evidence="1" id="KW-0378">Hydrolase</keyword>
<gene>
    <name evidence="1" type="ORF">SAMN05421774_101194</name>
</gene>
<dbReference type="Pfam" id="PF01955">
    <property type="entry name" value="CbiZ"/>
    <property type="match status" value="1"/>
</dbReference>
<reference evidence="1 2" key="1">
    <citation type="submission" date="2017-01" db="EMBL/GenBank/DDBJ databases">
        <authorList>
            <person name="Mah S.A."/>
            <person name="Swanson W.J."/>
            <person name="Moy G.W."/>
            <person name="Vacquier V.D."/>
        </authorList>
    </citation>
    <scope>NUCLEOTIDE SEQUENCE [LARGE SCALE GENOMIC DNA]</scope>
    <source>
        <strain evidence="1 2">DSM 26375</strain>
    </source>
</reference>
<dbReference type="InterPro" id="IPR002808">
    <property type="entry name" value="AdoCbi_amidolase"/>
</dbReference>
<dbReference type="RefSeq" id="WP_076527818.1">
    <property type="nucleotide sequence ID" value="NZ_BMEH01000001.1"/>
</dbReference>
<proteinExistence type="predicted"/>
<dbReference type="OrthoDB" id="9767827at2"/>
<organism evidence="1 2">
    <name type="scientific">Gemmobacter megaterium</name>
    <dbReference type="NCBI Taxonomy" id="1086013"/>
    <lineage>
        <taxon>Bacteria</taxon>
        <taxon>Pseudomonadati</taxon>
        <taxon>Pseudomonadota</taxon>
        <taxon>Alphaproteobacteria</taxon>
        <taxon>Rhodobacterales</taxon>
        <taxon>Paracoccaceae</taxon>
        <taxon>Gemmobacter</taxon>
    </lineage>
</organism>
<keyword evidence="2" id="KW-1185">Reference proteome</keyword>
<accession>A0A1N7K357</accession>
<sequence>MIRVTLERPWLEARLPRPMRALSWAPVGGGTTMTDRVLWREVRNADLTPDFDALGWFEAEMALRAPGAVGLMTSRDIGGWHEAVAQVEGIRAHALATAGLSNAEAVGRRLPWHSADYGTINLLVAVEGGLTDTAQLEALSVAVQARTAAVMEGGLQLATGLATGTGTDCVVLACDPGRIRHAGLHTAVGEAVGAAARAAMTRATADWLAWRAAKRQERDIHDV</sequence>
<dbReference type="EMBL" id="FTOT01000001">
    <property type="protein sequence ID" value="SIS56001.1"/>
    <property type="molecule type" value="Genomic_DNA"/>
</dbReference>
<dbReference type="AlphaFoldDB" id="A0A1N7K357"/>
<dbReference type="PANTHER" id="PTHR35336">
    <property type="entry name" value="ADENOSYLCOBINAMIDE AMIDOHYDROLASE"/>
    <property type="match status" value="1"/>
</dbReference>
<name>A0A1N7K357_9RHOB</name>
<dbReference type="Proteomes" id="UP000186141">
    <property type="component" value="Unassembled WGS sequence"/>
</dbReference>
<dbReference type="InterPro" id="IPR052209">
    <property type="entry name" value="CbiZ"/>
</dbReference>
<evidence type="ECO:0000313" key="2">
    <source>
        <dbReference type="Proteomes" id="UP000186141"/>
    </source>
</evidence>
<protein>
    <submittedName>
        <fullName evidence="1">Adenosylcobinamide hydrolase</fullName>
    </submittedName>
</protein>
<dbReference type="PANTHER" id="PTHR35336:SF5">
    <property type="entry name" value="ADENOSYLCOBINAMIDE AMIDOHYDROLASE"/>
    <property type="match status" value="1"/>
</dbReference>
<evidence type="ECO:0000313" key="1">
    <source>
        <dbReference type="EMBL" id="SIS56001.1"/>
    </source>
</evidence>
<dbReference type="STRING" id="1086013.SAMN05421774_101194"/>
<dbReference type="GO" id="GO:0016787">
    <property type="term" value="F:hydrolase activity"/>
    <property type="evidence" value="ECO:0007669"/>
    <property type="project" value="UniProtKB-KW"/>
</dbReference>